<evidence type="ECO:0000313" key="5">
    <source>
        <dbReference type="Proteomes" id="UP000789706"/>
    </source>
</evidence>
<evidence type="ECO:0000256" key="2">
    <source>
        <dbReference type="SAM" id="SignalP"/>
    </source>
</evidence>
<dbReference type="InterPro" id="IPR052471">
    <property type="entry name" value="PBI_I9"/>
</dbReference>
<dbReference type="InterPro" id="IPR037045">
    <property type="entry name" value="S8pro/Inhibitor_I9_sf"/>
</dbReference>
<dbReference type="InterPro" id="IPR010259">
    <property type="entry name" value="S8pro/Inhibitor_I9"/>
</dbReference>
<comment type="similarity">
    <text evidence="1">Belongs to the protease inhibitor I9 family.</text>
</comment>
<dbReference type="Gene3D" id="3.30.70.80">
    <property type="entry name" value="Peptidase S8 propeptide/proteinase inhibitor I9"/>
    <property type="match status" value="1"/>
</dbReference>
<protein>
    <submittedName>
        <fullName evidence="4">4392_t:CDS:1</fullName>
    </submittedName>
</protein>
<gene>
    <name evidence="4" type="ORF">DEBURN_LOCUS5243</name>
</gene>
<feature type="signal peptide" evidence="2">
    <location>
        <begin position="1"/>
        <end position="28"/>
    </location>
</feature>
<dbReference type="Pfam" id="PF05922">
    <property type="entry name" value="Inhibitor_I9"/>
    <property type="match status" value="1"/>
</dbReference>
<dbReference type="GO" id="GO:0042144">
    <property type="term" value="P:vacuole fusion, non-autophagic"/>
    <property type="evidence" value="ECO:0007669"/>
    <property type="project" value="TreeGrafter"/>
</dbReference>
<keyword evidence="2" id="KW-0732">Signal</keyword>
<evidence type="ECO:0000313" key="4">
    <source>
        <dbReference type="EMBL" id="CAG8512386.1"/>
    </source>
</evidence>
<comment type="caution">
    <text evidence="4">The sequence shown here is derived from an EMBL/GenBank/DDBJ whole genome shotgun (WGS) entry which is preliminary data.</text>
</comment>
<dbReference type="EMBL" id="CAJVPK010000453">
    <property type="protein sequence ID" value="CAG8512386.1"/>
    <property type="molecule type" value="Genomic_DNA"/>
</dbReference>
<dbReference type="GO" id="GO:0004866">
    <property type="term" value="F:endopeptidase inhibitor activity"/>
    <property type="evidence" value="ECO:0007669"/>
    <property type="project" value="TreeGrafter"/>
</dbReference>
<accession>A0A9N9F6J6</accession>
<dbReference type="PANTHER" id="PTHR28288:SF2">
    <property type="entry name" value="PROTEASE B INHIBITOR 2"/>
    <property type="match status" value="1"/>
</dbReference>
<proteinExistence type="inferred from homology"/>
<feature type="domain" description="Inhibitor I9" evidence="3">
    <location>
        <begin position="42"/>
        <end position="102"/>
    </location>
</feature>
<name>A0A9N9F6J6_9GLOM</name>
<evidence type="ECO:0000256" key="1">
    <source>
        <dbReference type="ARBA" id="ARBA00038069"/>
    </source>
</evidence>
<dbReference type="SUPFAM" id="SSF54897">
    <property type="entry name" value="Protease propeptides/inhibitors"/>
    <property type="match status" value="1"/>
</dbReference>
<dbReference type="OrthoDB" id="5518345at2759"/>
<reference evidence="4" key="1">
    <citation type="submission" date="2021-06" db="EMBL/GenBank/DDBJ databases">
        <authorList>
            <person name="Kallberg Y."/>
            <person name="Tangrot J."/>
            <person name="Rosling A."/>
        </authorList>
    </citation>
    <scope>NUCLEOTIDE SEQUENCE</scope>
    <source>
        <strain evidence="4">AZ414A</strain>
    </source>
</reference>
<organism evidence="4 5">
    <name type="scientific">Diversispora eburnea</name>
    <dbReference type="NCBI Taxonomy" id="1213867"/>
    <lineage>
        <taxon>Eukaryota</taxon>
        <taxon>Fungi</taxon>
        <taxon>Fungi incertae sedis</taxon>
        <taxon>Mucoromycota</taxon>
        <taxon>Glomeromycotina</taxon>
        <taxon>Glomeromycetes</taxon>
        <taxon>Diversisporales</taxon>
        <taxon>Diversisporaceae</taxon>
        <taxon>Diversispora</taxon>
    </lineage>
</organism>
<sequence length="107" mass="12315">MAWIQKKPIFAILLFSMVLFTIVSLLFANEQITSTDSTRHRYIITLHQNTTKEHMEEMEDTLIGLGAVIIHKYTIVMKGWAVEMSDSLVSSLEEDESVESFMQIPHK</sequence>
<feature type="chain" id="PRO_5040156744" evidence="2">
    <location>
        <begin position="29"/>
        <end position="107"/>
    </location>
</feature>
<dbReference type="PANTHER" id="PTHR28288">
    <property type="entry name" value="PROTEASE B INHIBITOR 2"/>
    <property type="match status" value="1"/>
</dbReference>
<evidence type="ECO:0000259" key="3">
    <source>
        <dbReference type="Pfam" id="PF05922"/>
    </source>
</evidence>
<dbReference type="AlphaFoldDB" id="A0A9N9F6J6"/>
<dbReference type="Proteomes" id="UP000789706">
    <property type="component" value="Unassembled WGS sequence"/>
</dbReference>
<keyword evidence="5" id="KW-1185">Reference proteome</keyword>